<reference evidence="2 3" key="1">
    <citation type="submission" date="2022-01" db="EMBL/GenBank/DDBJ databases">
        <authorList>
            <person name="Xiong W."/>
            <person name="Schranz E."/>
        </authorList>
    </citation>
    <scope>NUCLEOTIDE SEQUENCE [LARGE SCALE GENOMIC DNA]</scope>
</reference>
<gene>
    <name evidence="2" type="ORF">LVIROSA_LOCUS1976</name>
</gene>
<accession>A0AAU9LHS5</accession>
<dbReference type="AlphaFoldDB" id="A0AAU9LHS5"/>
<feature type="region of interest" description="Disordered" evidence="1">
    <location>
        <begin position="1"/>
        <end position="40"/>
    </location>
</feature>
<proteinExistence type="predicted"/>
<feature type="compositionally biased region" description="Basic and acidic residues" evidence="1">
    <location>
        <begin position="1"/>
        <end position="11"/>
    </location>
</feature>
<dbReference type="EMBL" id="CAKMRJ010000001">
    <property type="protein sequence ID" value="CAH1414040.1"/>
    <property type="molecule type" value="Genomic_DNA"/>
</dbReference>
<evidence type="ECO:0000256" key="1">
    <source>
        <dbReference type="SAM" id="MobiDB-lite"/>
    </source>
</evidence>
<evidence type="ECO:0000313" key="2">
    <source>
        <dbReference type="EMBL" id="CAH1414040.1"/>
    </source>
</evidence>
<comment type="caution">
    <text evidence="2">The sequence shown here is derived from an EMBL/GenBank/DDBJ whole genome shotgun (WGS) entry which is preliminary data.</text>
</comment>
<name>A0AAU9LHS5_9ASTR</name>
<organism evidence="2 3">
    <name type="scientific">Lactuca virosa</name>
    <dbReference type="NCBI Taxonomy" id="75947"/>
    <lineage>
        <taxon>Eukaryota</taxon>
        <taxon>Viridiplantae</taxon>
        <taxon>Streptophyta</taxon>
        <taxon>Embryophyta</taxon>
        <taxon>Tracheophyta</taxon>
        <taxon>Spermatophyta</taxon>
        <taxon>Magnoliopsida</taxon>
        <taxon>eudicotyledons</taxon>
        <taxon>Gunneridae</taxon>
        <taxon>Pentapetalae</taxon>
        <taxon>asterids</taxon>
        <taxon>campanulids</taxon>
        <taxon>Asterales</taxon>
        <taxon>Asteraceae</taxon>
        <taxon>Cichorioideae</taxon>
        <taxon>Cichorieae</taxon>
        <taxon>Lactucinae</taxon>
        <taxon>Lactuca</taxon>
    </lineage>
</organism>
<sequence length="93" mass="10343">MHIFKRSDRLPLRHRHPSLLSKGVGLGGDQRAGKESEGKSTLLLPPVPSSMCLTEVIRCCLRSSICREKIGYVINYKSETCNSFMGVIRPGLE</sequence>
<dbReference type="Proteomes" id="UP001157418">
    <property type="component" value="Unassembled WGS sequence"/>
</dbReference>
<evidence type="ECO:0000313" key="3">
    <source>
        <dbReference type="Proteomes" id="UP001157418"/>
    </source>
</evidence>
<protein>
    <submittedName>
        <fullName evidence="2">Uncharacterized protein</fullName>
    </submittedName>
</protein>
<keyword evidence="3" id="KW-1185">Reference proteome</keyword>